<evidence type="ECO:0008006" key="3">
    <source>
        <dbReference type="Google" id="ProtNLM"/>
    </source>
</evidence>
<dbReference type="Gene3D" id="3.30.70.1730">
    <property type="match status" value="1"/>
</dbReference>
<dbReference type="SUPFAM" id="SSF160369">
    <property type="entry name" value="Ribosomal protein L10-like"/>
    <property type="match status" value="1"/>
</dbReference>
<geneLocation type="mitochondrion" evidence="2"/>
<comment type="similarity">
    <text evidence="1">Belongs to the universal ribosomal protein uL10 family.</text>
</comment>
<name>A0A873HWB8_PROWI</name>
<dbReference type="AlphaFoldDB" id="A0A873HWB8"/>
<protein>
    <recommendedName>
        <fullName evidence="3">Ribosomal protein L10</fullName>
    </recommendedName>
</protein>
<proteinExistence type="inferred from homology"/>
<dbReference type="EMBL" id="MN794237">
    <property type="protein sequence ID" value="QOZ41749.1"/>
    <property type="molecule type" value="Genomic_DNA"/>
</dbReference>
<organism evidence="2">
    <name type="scientific">Prototheca wickerhamii</name>
    <dbReference type="NCBI Taxonomy" id="3111"/>
    <lineage>
        <taxon>Eukaryota</taxon>
        <taxon>Viridiplantae</taxon>
        <taxon>Chlorophyta</taxon>
        <taxon>core chlorophytes</taxon>
        <taxon>Trebouxiophyceae</taxon>
        <taxon>Chlorellales</taxon>
        <taxon>Chlorellaceae</taxon>
        <taxon>Prototheca</taxon>
    </lineage>
</organism>
<keyword evidence="2" id="KW-0496">Mitochondrion</keyword>
<reference evidence="2" key="1">
    <citation type="journal article" name="Front. Plant Sci.">
        <title>Sequencing and Analysis of the Complete Organellar Genomes of Prototheca wickerhamii.</title>
        <authorList>
            <person name="Bakula Z."/>
            <person name="Gromadka R."/>
            <person name="Gawor J."/>
            <person name="Siedlecki P."/>
            <person name="Pomorski J.J."/>
            <person name="Maciszewski K."/>
            <person name="Gromadka A."/>
            <person name="Karnkowska A."/>
            <person name="Jagielski T."/>
        </authorList>
    </citation>
    <scope>NUCLEOTIDE SEQUENCE</scope>
    <source>
        <strain evidence="2">DBVPG</strain>
    </source>
</reference>
<gene>
    <name evidence="2" type="ORF">DBVPGmt_061</name>
</gene>
<evidence type="ECO:0000256" key="1">
    <source>
        <dbReference type="ARBA" id="ARBA00008889"/>
    </source>
</evidence>
<accession>A0A873HWB8</accession>
<evidence type="ECO:0000313" key="2">
    <source>
        <dbReference type="EMBL" id="QOZ41749.1"/>
    </source>
</evidence>
<dbReference type="InterPro" id="IPR043141">
    <property type="entry name" value="Ribosomal_uL10-like_sf"/>
</dbReference>
<sequence length="201" mass="23035">MANKKKLIQNSKTLSILEDYSFVLFLQQPQQTNISLLEKVIEKHQTIKANSLTLLNQEVDKKTKLQLFRYKNTIIKKCISDIDGKREKINGMFLNAIFQGPNLLIAGNDLEKLPLLWKSINSIPHLFFCGAIVENTVYNKLDFEKSLECVYNSTPQDVYNKLVFTLNQATQINSLSVAMEYKLSAIRSSLCEEKKLNTINN</sequence>